<dbReference type="OMA" id="MDIFAYF"/>
<evidence type="ECO:0000256" key="2">
    <source>
        <dbReference type="SAM" id="Phobius"/>
    </source>
</evidence>
<evidence type="ECO:0000313" key="3">
    <source>
        <dbReference type="EMBL" id="KTA96075.1"/>
    </source>
</evidence>
<keyword evidence="2" id="KW-1133">Transmembrane helix</keyword>
<dbReference type="VEuPathDB" id="FungiDB:CAGL0H10560g"/>
<gene>
    <name evidence="4" type="ORF">AO440_002347</name>
    <name evidence="3" type="ORF">AO440_005423</name>
</gene>
<sequence length="144" mass="16541">MDFFKFLIVLVIVVLFILVLPWLSGIGSYSIQKAAVSNKKSPDSRREKLKNKLDKSVALNFSLKDKNDESDGKSSHVSKRGEFDIDSKTGLKRRVLSRYDQDPNNFDFDIDELIDEDRKEEAKEEQQRIKKFGGKSSEAYEGFV</sequence>
<dbReference type="Proteomes" id="UP000054886">
    <property type="component" value="Unassembled WGS sequence"/>
</dbReference>
<keyword evidence="2" id="KW-0812">Transmembrane</keyword>
<evidence type="ECO:0000313" key="5">
    <source>
        <dbReference type="Proteomes" id="UP000054886"/>
    </source>
</evidence>
<keyword evidence="2" id="KW-0472">Membrane</keyword>
<proteinExistence type="predicted"/>
<feature type="compositionally biased region" description="Basic and acidic residues" evidence="1">
    <location>
        <begin position="119"/>
        <end position="128"/>
    </location>
</feature>
<dbReference type="EMBL" id="LLZZ01000160">
    <property type="protein sequence ID" value="KTA97466.1"/>
    <property type="molecule type" value="Genomic_DNA"/>
</dbReference>
<feature type="region of interest" description="Disordered" evidence="1">
    <location>
        <begin position="119"/>
        <end position="144"/>
    </location>
</feature>
<dbReference type="VEuPathDB" id="FungiDB:GWK60_H10527"/>
<name>A0A0W0CM01_CANGB</name>
<dbReference type="OrthoDB" id="4092812at2759"/>
<dbReference type="VEuPathDB" id="FungiDB:GVI51_H10461"/>
<organism evidence="3 5">
    <name type="scientific">Candida glabrata</name>
    <name type="common">Yeast</name>
    <name type="synonym">Torulopsis glabrata</name>
    <dbReference type="NCBI Taxonomy" id="5478"/>
    <lineage>
        <taxon>Eukaryota</taxon>
        <taxon>Fungi</taxon>
        <taxon>Dikarya</taxon>
        <taxon>Ascomycota</taxon>
        <taxon>Saccharomycotina</taxon>
        <taxon>Saccharomycetes</taxon>
        <taxon>Saccharomycetales</taxon>
        <taxon>Saccharomycetaceae</taxon>
        <taxon>Nakaseomyces</taxon>
    </lineage>
</organism>
<protein>
    <submittedName>
        <fullName evidence="3">Uncharacterized protein</fullName>
    </submittedName>
</protein>
<dbReference type="AlphaFoldDB" id="A0A0W0CM01"/>
<evidence type="ECO:0000256" key="1">
    <source>
        <dbReference type="SAM" id="MobiDB-lite"/>
    </source>
</evidence>
<dbReference type="GO" id="GO:0005783">
    <property type="term" value="C:endoplasmic reticulum"/>
    <property type="evidence" value="ECO:0007669"/>
    <property type="project" value="EnsemblFungi"/>
</dbReference>
<dbReference type="EMBL" id="LLZZ01000175">
    <property type="protein sequence ID" value="KTA96075.1"/>
    <property type="molecule type" value="Genomic_DNA"/>
</dbReference>
<dbReference type="VEuPathDB" id="FungiDB:B1J91_H10560g"/>
<comment type="caution">
    <text evidence="3">The sequence shown here is derived from an EMBL/GenBank/DDBJ whole genome shotgun (WGS) entry which is preliminary data.</text>
</comment>
<accession>A0A0W0CM01</accession>
<feature type="transmembrane region" description="Helical" evidence="2">
    <location>
        <begin position="6"/>
        <end position="31"/>
    </location>
</feature>
<evidence type="ECO:0000313" key="4">
    <source>
        <dbReference type="EMBL" id="KTA97466.1"/>
    </source>
</evidence>
<reference evidence="3 5" key="1">
    <citation type="submission" date="2015-10" db="EMBL/GenBank/DDBJ databases">
        <title>Draft genomes sequences of Candida glabrata isolates 1A, 1B, 2A, 2B, 3A and 3B.</title>
        <authorList>
            <person name="Haavelsrud O.E."/>
            <person name="Gaustad P."/>
        </authorList>
    </citation>
    <scope>NUCLEOTIDE SEQUENCE [LARGE SCALE GENOMIC DNA]</scope>
    <source>
        <strain evidence="3">910700640</strain>
    </source>
</reference>